<dbReference type="PANTHER" id="PTHR47784:SF5">
    <property type="entry name" value="STEROL UPTAKE CONTROL PROTEIN 2"/>
    <property type="match status" value="1"/>
</dbReference>
<reference evidence="3 4" key="1">
    <citation type="journal article" date="2018" name="Sci. Rep.">
        <title>Comparative genomics provides insights into the lifestyle and reveals functional heterogeneity of dark septate endophytic fungi.</title>
        <authorList>
            <person name="Knapp D.G."/>
            <person name="Nemeth J.B."/>
            <person name="Barry K."/>
            <person name="Hainaut M."/>
            <person name="Henrissat B."/>
            <person name="Johnson J."/>
            <person name="Kuo A."/>
            <person name="Lim J.H.P."/>
            <person name="Lipzen A."/>
            <person name="Nolan M."/>
            <person name="Ohm R.A."/>
            <person name="Tamas L."/>
            <person name="Grigoriev I.V."/>
            <person name="Spatafora J.W."/>
            <person name="Nagy L.G."/>
            <person name="Kovacs G.M."/>
        </authorList>
    </citation>
    <scope>NUCLEOTIDE SEQUENCE [LARGE SCALE GENOMIC DNA]</scope>
    <source>
        <strain evidence="3 4">DSE2036</strain>
    </source>
</reference>
<dbReference type="GO" id="GO:0008270">
    <property type="term" value="F:zinc ion binding"/>
    <property type="evidence" value="ECO:0007669"/>
    <property type="project" value="InterPro"/>
</dbReference>
<dbReference type="InterPro" id="IPR001138">
    <property type="entry name" value="Zn2Cys6_DnaBD"/>
</dbReference>
<sequence>MMCDCNHPVCNNCEKRGHKCSFLLLAPSSQLSTKRATSPHSATSPEHSQQLETISNTIHSSPSAGSPYTPPPASIPPYLRCDDVWKDARQKLSPDLHQLLYHFELSSSLTLASQDPAKEAWQVAVPQLAARHDFLTHQILAIASLHLGRLHMKGDERTAMMNMSASQMNKALSRYRPALENINAENASALFAGATLTAVYMFRQSTMEIDEIWASVPITTACASSDVSERMLNSILRIIWGLRGPLAVLIPGFQYVLDGQMGTILNRNWWPQQAPASTEQAMDEDRRLARIADLWKDEEIKPGSSIDPLTSALLYLREAYALVSVLAQPDTAYPPHTSICYSYDGQTEINLMDRGAIFYWATKIPREFVALLEQKNVVALVIVAHYAVLPGRVRNTWWLENLGPNMVIAVAVALGRDNWHLIEWPVKVLNVDLENAFTAKPDKLEGNLGEVPMEII</sequence>
<keyword evidence="1" id="KW-0539">Nucleus</keyword>
<proteinExistence type="predicted"/>
<name>A0A2V1EDA9_9PLEO</name>
<evidence type="ECO:0000256" key="1">
    <source>
        <dbReference type="ARBA" id="ARBA00023242"/>
    </source>
</evidence>
<evidence type="ECO:0000313" key="3">
    <source>
        <dbReference type="EMBL" id="PVI08523.1"/>
    </source>
</evidence>
<dbReference type="OrthoDB" id="5350673at2759"/>
<gene>
    <name evidence="3" type="ORF">DM02DRAFT_4834</name>
</gene>
<dbReference type="PANTHER" id="PTHR47784">
    <property type="entry name" value="STEROL UPTAKE CONTROL PROTEIN 2"/>
    <property type="match status" value="1"/>
</dbReference>
<dbReference type="GO" id="GO:0001228">
    <property type="term" value="F:DNA-binding transcription activator activity, RNA polymerase II-specific"/>
    <property type="evidence" value="ECO:0007669"/>
    <property type="project" value="TreeGrafter"/>
</dbReference>
<dbReference type="CDD" id="cd00067">
    <property type="entry name" value="GAL4"/>
    <property type="match status" value="1"/>
</dbReference>
<protein>
    <recommendedName>
        <fullName evidence="5">Zn(2)-C6 fungal-type domain-containing protein</fullName>
    </recommendedName>
</protein>
<evidence type="ECO:0008006" key="5">
    <source>
        <dbReference type="Google" id="ProtNLM"/>
    </source>
</evidence>
<dbReference type="STRING" id="97972.A0A2V1EDA9"/>
<organism evidence="3 4">
    <name type="scientific">Periconia macrospinosa</name>
    <dbReference type="NCBI Taxonomy" id="97972"/>
    <lineage>
        <taxon>Eukaryota</taxon>
        <taxon>Fungi</taxon>
        <taxon>Dikarya</taxon>
        <taxon>Ascomycota</taxon>
        <taxon>Pezizomycotina</taxon>
        <taxon>Dothideomycetes</taxon>
        <taxon>Pleosporomycetidae</taxon>
        <taxon>Pleosporales</taxon>
        <taxon>Massarineae</taxon>
        <taxon>Periconiaceae</taxon>
        <taxon>Periconia</taxon>
    </lineage>
</organism>
<keyword evidence="4" id="KW-1185">Reference proteome</keyword>
<feature type="region of interest" description="Disordered" evidence="2">
    <location>
        <begin position="33"/>
        <end position="52"/>
    </location>
</feature>
<evidence type="ECO:0000256" key="2">
    <source>
        <dbReference type="SAM" id="MobiDB-lite"/>
    </source>
</evidence>
<dbReference type="InterPro" id="IPR053157">
    <property type="entry name" value="Sterol_Uptake_Regulator"/>
</dbReference>
<evidence type="ECO:0000313" key="4">
    <source>
        <dbReference type="Proteomes" id="UP000244855"/>
    </source>
</evidence>
<accession>A0A2V1EDA9</accession>
<dbReference type="EMBL" id="KZ805300">
    <property type="protein sequence ID" value="PVI08523.1"/>
    <property type="molecule type" value="Genomic_DNA"/>
</dbReference>
<dbReference type="Proteomes" id="UP000244855">
    <property type="component" value="Unassembled WGS sequence"/>
</dbReference>
<dbReference type="AlphaFoldDB" id="A0A2V1EDA9"/>